<dbReference type="PANTHER" id="PTHR30055:SF238">
    <property type="entry name" value="MYCOFACTOCIN BIOSYNTHESIS TRANSCRIPTIONAL REGULATOR MFTR-RELATED"/>
    <property type="match status" value="1"/>
</dbReference>
<evidence type="ECO:0000313" key="6">
    <source>
        <dbReference type="EMBL" id="QRV01528.1"/>
    </source>
</evidence>
<dbReference type="EMBL" id="CP070228">
    <property type="protein sequence ID" value="QRV01528.1"/>
    <property type="molecule type" value="Genomic_DNA"/>
</dbReference>
<organism evidence="6 7">
    <name type="scientific">Arcanobacterium phocisimile</name>
    <dbReference type="NCBI Taxonomy" id="1302235"/>
    <lineage>
        <taxon>Bacteria</taxon>
        <taxon>Bacillati</taxon>
        <taxon>Actinomycetota</taxon>
        <taxon>Actinomycetes</taxon>
        <taxon>Actinomycetales</taxon>
        <taxon>Actinomycetaceae</taxon>
        <taxon>Arcanobacterium</taxon>
    </lineage>
</organism>
<accession>A0ABX7IEH2</accession>
<proteinExistence type="predicted"/>
<dbReference type="Gene3D" id="1.10.357.10">
    <property type="entry name" value="Tetracycline Repressor, domain 2"/>
    <property type="match status" value="1"/>
</dbReference>
<gene>
    <name evidence="6" type="ORF">JTE88_05285</name>
</gene>
<name>A0ABX7IEH2_9ACTO</name>
<dbReference type="RefSeq" id="WP_204423270.1">
    <property type="nucleotide sequence ID" value="NZ_CP070228.1"/>
</dbReference>
<evidence type="ECO:0000256" key="1">
    <source>
        <dbReference type="ARBA" id="ARBA00023015"/>
    </source>
</evidence>
<keyword evidence="2 4" id="KW-0238">DNA-binding</keyword>
<reference evidence="6 7" key="1">
    <citation type="submission" date="2021-02" db="EMBL/GenBank/DDBJ databases">
        <title>Complete Genome Sequence of Arcanobacterium phocisimile strain DSM 26142T from a harbour seal.</title>
        <authorList>
            <person name="Borowiak M."/>
            <person name="Alssahen M."/>
            <person name="Malorny B."/>
            <person name="Laemmler C."/>
            <person name="Siebert U."/>
            <person name="Ploetz M."/>
            <person name="Abdulmawjood A."/>
        </authorList>
    </citation>
    <scope>NUCLEOTIDE SEQUENCE [LARGE SCALE GENOMIC DNA]</scope>
    <source>
        <strain evidence="6 7">DSM 26142</strain>
    </source>
</reference>
<dbReference type="InterPro" id="IPR050109">
    <property type="entry name" value="HTH-type_TetR-like_transc_reg"/>
</dbReference>
<dbReference type="PROSITE" id="PS50977">
    <property type="entry name" value="HTH_TETR_2"/>
    <property type="match status" value="1"/>
</dbReference>
<feature type="domain" description="HTH tetR-type" evidence="5">
    <location>
        <begin position="16"/>
        <end position="77"/>
    </location>
</feature>
<protein>
    <submittedName>
        <fullName evidence="6">TetR family transcriptional regulator</fullName>
    </submittedName>
</protein>
<evidence type="ECO:0000259" key="5">
    <source>
        <dbReference type="PROSITE" id="PS50977"/>
    </source>
</evidence>
<keyword evidence="3" id="KW-0804">Transcription</keyword>
<keyword evidence="1" id="KW-0805">Transcription regulation</keyword>
<evidence type="ECO:0000313" key="7">
    <source>
        <dbReference type="Proteomes" id="UP000602653"/>
    </source>
</evidence>
<dbReference type="SUPFAM" id="SSF46689">
    <property type="entry name" value="Homeodomain-like"/>
    <property type="match status" value="1"/>
</dbReference>
<feature type="DNA-binding region" description="H-T-H motif" evidence="4">
    <location>
        <begin position="40"/>
        <end position="59"/>
    </location>
</feature>
<dbReference type="PANTHER" id="PTHR30055">
    <property type="entry name" value="HTH-TYPE TRANSCRIPTIONAL REGULATOR RUTR"/>
    <property type="match status" value="1"/>
</dbReference>
<keyword evidence="7" id="KW-1185">Reference proteome</keyword>
<sequence length="208" mass="22993">MTENATDCTRRESNRRKTAESIVRAAIELVTQAGSIDAVAIDDIASQAQVSRRTFFNHYASKNAALLEPIFTYRSLYLAKMLSAPQNLSLWQAVEYAITATITETPDLTLVAQSDFILRQLVHASSSSPDIPYLEAQRAHQHVLNEHLAERIGSGDPLAIRLIAGVGEHMLRLCLHDISASTREPEKVAKENLSHVMTILQSQPFGSK</sequence>
<dbReference type="Pfam" id="PF00440">
    <property type="entry name" value="TetR_N"/>
    <property type="match status" value="1"/>
</dbReference>
<dbReference type="InterPro" id="IPR009057">
    <property type="entry name" value="Homeodomain-like_sf"/>
</dbReference>
<dbReference type="InterPro" id="IPR001647">
    <property type="entry name" value="HTH_TetR"/>
</dbReference>
<evidence type="ECO:0000256" key="3">
    <source>
        <dbReference type="ARBA" id="ARBA00023163"/>
    </source>
</evidence>
<evidence type="ECO:0000256" key="2">
    <source>
        <dbReference type="ARBA" id="ARBA00023125"/>
    </source>
</evidence>
<evidence type="ECO:0000256" key="4">
    <source>
        <dbReference type="PROSITE-ProRule" id="PRU00335"/>
    </source>
</evidence>
<dbReference type="Proteomes" id="UP000602653">
    <property type="component" value="Chromosome"/>
</dbReference>